<name>A0ABP9NNV5_9PSEU</name>
<evidence type="ECO:0000313" key="3">
    <source>
        <dbReference type="Proteomes" id="UP001500804"/>
    </source>
</evidence>
<dbReference type="EMBL" id="BAABJO010000019">
    <property type="protein sequence ID" value="GAA5128656.1"/>
    <property type="molecule type" value="Genomic_DNA"/>
</dbReference>
<dbReference type="Pfam" id="PF12680">
    <property type="entry name" value="SnoaL_2"/>
    <property type="match status" value="1"/>
</dbReference>
<evidence type="ECO:0000313" key="2">
    <source>
        <dbReference type="EMBL" id="GAA5128656.1"/>
    </source>
</evidence>
<dbReference type="RefSeq" id="WP_345607549.1">
    <property type="nucleotide sequence ID" value="NZ_BAABJO010000019.1"/>
</dbReference>
<keyword evidence="3" id="KW-1185">Reference proteome</keyword>
<dbReference type="Proteomes" id="UP001500804">
    <property type="component" value="Unassembled WGS sequence"/>
</dbReference>
<dbReference type="Gene3D" id="3.10.450.50">
    <property type="match status" value="1"/>
</dbReference>
<dbReference type="InterPro" id="IPR032710">
    <property type="entry name" value="NTF2-like_dom_sf"/>
</dbReference>
<reference evidence="3" key="1">
    <citation type="journal article" date="2019" name="Int. J. Syst. Evol. Microbiol.">
        <title>The Global Catalogue of Microorganisms (GCM) 10K type strain sequencing project: providing services to taxonomists for standard genome sequencing and annotation.</title>
        <authorList>
            <consortium name="The Broad Institute Genomics Platform"/>
            <consortium name="The Broad Institute Genome Sequencing Center for Infectious Disease"/>
            <person name="Wu L."/>
            <person name="Ma J."/>
        </authorList>
    </citation>
    <scope>NUCLEOTIDE SEQUENCE [LARGE SCALE GENOMIC DNA]</scope>
    <source>
        <strain evidence="3">JCM 18302</strain>
    </source>
</reference>
<gene>
    <name evidence="2" type="ORF">GCM10023320_47940</name>
</gene>
<feature type="domain" description="SnoaL-like" evidence="1">
    <location>
        <begin position="12"/>
        <end position="114"/>
    </location>
</feature>
<organism evidence="2 3">
    <name type="scientific">Pseudonocardia adelaidensis</name>
    <dbReference type="NCBI Taxonomy" id="648754"/>
    <lineage>
        <taxon>Bacteria</taxon>
        <taxon>Bacillati</taxon>
        <taxon>Actinomycetota</taxon>
        <taxon>Actinomycetes</taxon>
        <taxon>Pseudonocardiales</taxon>
        <taxon>Pseudonocardiaceae</taxon>
        <taxon>Pseudonocardia</taxon>
    </lineage>
</organism>
<dbReference type="SUPFAM" id="SSF54427">
    <property type="entry name" value="NTF2-like"/>
    <property type="match status" value="1"/>
</dbReference>
<proteinExistence type="predicted"/>
<evidence type="ECO:0000259" key="1">
    <source>
        <dbReference type="Pfam" id="PF12680"/>
    </source>
</evidence>
<dbReference type="InterPro" id="IPR037401">
    <property type="entry name" value="SnoaL-like"/>
</dbReference>
<protein>
    <recommendedName>
        <fullName evidence="1">SnoaL-like domain-containing protein</fullName>
    </recommendedName>
</protein>
<comment type="caution">
    <text evidence="2">The sequence shown here is derived from an EMBL/GenBank/DDBJ whole genome shotgun (WGS) entry which is preliminary data.</text>
</comment>
<accession>A0ABP9NNV5</accession>
<sequence length="125" mass="13206">MSVQNPGQLHQEWEKAFNGGDIDGLVALYEPGATVIPQPGNPVTGHAAIREALGGFLALHGQFQLRTDAVVECGDIAVGYGSWTLKGGTDPDGNTVNLEGRATDVMRKQPDGSWLDVIDDPYSSG</sequence>